<dbReference type="PANTHER" id="PTHR44137:SF57">
    <property type="entry name" value="CHAPERONE DNAJ-DOMAIN PROTEIN"/>
    <property type="match status" value="1"/>
</dbReference>
<dbReference type="AlphaFoldDB" id="A0A443NDI3"/>
<gene>
    <name evidence="2" type="ORF">CKAN_00503200</name>
</gene>
<dbReference type="EMBL" id="QPKB01000002">
    <property type="protein sequence ID" value="RWR76583.1"/>
    <property type="molecule type" value="Genomic_DNA"/>
</dbReference>
<dbReference type="STRING" id="337451.A0A443NDI3"/>
<keyword evidence="3" id="KW-1185">Reference proteome</keyword>
<dbReference type="InterPro" id="IPR001623">
    <property type="entry name" value="DnaJ_domain"/>
</dbReference>
<dbReference type="CDD" id="cd06257">
    <property type="entry name" value="DnaJ"/>
    <property type="match status" value="1"/>
</dbReference>
<feature type="domain" description="J" evidence="1">
    <location>
        <begin position="55"/>
        <end position="151"/>
    </location>
</feature>
<organism evidence="2 3">
    <name type="scientific">Cinnamomum micranthum f. kanehirae</name>
    <dbReference type="NCBI Taxonomy" id="337451"/>
    <lineage>
        <taxon>Eukaryota</taxon>
        <taxon>Viridiplantae</taxon>
        <taxon>Streptophyta</taxon>
        <taxon>Embryophyta</taxon>
        <taxon>Tracheophyta</taxon>
        <taxon>Spermatophyta</taxon>
        <taxon>Magnoliopsida</taxon>
        <taxon>Magnoliidae</taxon>
        <taxon>Laurales</taxon>
        <taxon>Lauraceae</taxon>
        <taxon>Cinnamomum</taxon>
    </lineage>
</organism>
<dbReference type="InterPro" id="IPR036869">
    <property type="entry name" value="J_dom_sf"/>
</dbReference>
<accession>A0A443NDI3</accession>
<dbReference type="PRINTS" id="PR00625">
    <property type="entry name" value="JDOMAIN"/>
</dbReference>
<reference evidence="2 3" key="1">
    <citation type="journal article" date="2019" name="Nat. Plants">
        <title>Stout camphor tree genome fills gaps in understanding of flowering plant genome evolution.</title>
        <authorList>
            <person name="Chaw S.M."/>
            <person name="Liu Y.C."/>
            <person name="Wu Y.W."/>
            <person name="Wang H.Y."/>
            <person name="Lin C.I."/>
            <person name="Wu C.S."/>
            <person name="Ke H.M."/>
            <person name="Chang L.Y."/>
            <person name="Hsu C.Y."/>
            <person name="Yang H.T."/>
            <person name="Sudianto E."/>
            <person name="Hsu M.H."/>
            <person name="Wu K.P."/>
            <person name="Wang L.N."/>
            <person name="Leebens-Mack J.H."/>
            <person name="Tsai I.J."/>
        </authorList>
    </citation>
    <scope>NUCLEOTIDE SEQUENCE [LARGE SCALE GENOMIC DNA]</scope>
    <source>
        <strain evidence="3">cv. Chaw 1501</strain>
        <tissue evidence="2">Young leaves</tissue>
    </source>
</reference>
<dbReference type="PROSITE" id="PS50076">
    <property type="entry name" value="DNAJ_2"/>
    <property type="match status" value="1"/>
</dbReference>
<dbReference type="OrthoDB" id="1282989at2759"/>
<dbReference type="PANTHER" id="PTHR44137">
    <property type="entry name" value="BNAC03G44070D PROTEIN"/>
    <property type="match status" value="1"/>
</dbReference>
<evidence type="ECO:0000313" key="3">
    <source>
        <dbReference type="Proteomes" id="UP000283530"/>
    </source>
</evidence>
<dbReference type="Gene3D" id="1.10.287.110">
    <property type="entry name" value="DnaJ domain"/>
    <property type="match status" value="1"/>
</dbReference>
<dbReference type="Proteomes" id="UP000283530">
    <property type="component" value="Unassembled WGS sequence"/>
</dbReference>
<proteinExistence type="predicted"/>
<evidence type="ECO:0000313" key="2">
    <source>
        <dbReference type="EMBL" id="RWR76583.1"/>
    </source>
</evidence>
<name>A0A443NDI3_9MAGN</name>
<sequence length="320" mass="36256">MSAIFVHSEGDFAGHLEFALKAQKLYPGLDNISQMLTICEVHVSAKSNVVGIEKDWYGILQIPNTADESSIEEQYQKLAILLHANKKRLTAYHLKYIHCFNRFFLYSPPTPPHPTQKKKRFAGAEAAFELVKEAHKVLSNHAQRSLYDNKLQTIIQTTKLMQSLPQSNGNLYSHKQLSIENNFSNHNTSHNQVRSQPHEQTQICPTFWIICPFSFNTRLPAFIVYELIDRGRLLKAASRYVLNQSTHSEHKNISGQGARQVGQQNTIGNLSSTMQCHRNVSRGVTSSEPFSRTSTNAEVAGVYRRKTSKDRDVVGSRAKF</sequence>
<evidence type="ECO:0000259" key="1">
    <source>
        <dbReference type="PROSITE" id="PS50076"/>
    </source>
</evidence>
<comment type="caution">
    <text evidence="2">The sequence shown here is derived from an EMBL/GenBank/DDBJ whole genome shotgun (WGS) entry which is preliminary data.</text>
</comment>
<protein>
    <recommendedName>
        <fullName evidence="1">J domain-containing protein</fullName>
    </recommendedName>
</protein>
<dbReference type="SUPFAM" id="SSF46565">
    <property type="entry name" value="Chaperone J-domain"/>
    <property type="match status" value="1"/>
</dbReference>